<keyword evidence="1" id="KW-1133">Transmembrane helix</keyword>
<accession>A0A5C5UYR4</accession>
<keyword evidence="3" id="KW-1185">Reference proteome</keyword>
<feature type="transmembrane region" description="Helical" evidence="1">
    <location>
        <begin position="259"/>
        <end position="278"/>
    </location>
</feature>
<evidence type="ECO:0000313" key="3">
    <source>
        <dbReference type="Proteomes" id="UP000316714"/>
    </source>
</evidence>
<dbReference type="RefSeq" id="WP_146568457.1">
    <property type="nucleotide sequence ID" value="NZ_SIHJ01000004.1"/>
</dbReference>
<protein>
    <submittedName>
        <fullName evidence="2">Uncharacterized protein</fullName>
    </submittedName>
</protein>
<sequence>MLRFDSSQQPRPRNYLARREQVRLLTMVTALALVGLMAWQVRSERSRAILAHLFGGPPPHAALPAATQAKERAAESDIPPEESRQWLNVVQLDSILDNAVFRDAETDAWFAVLGQLKAHEAPLADGPATTVTYTQLAKQPQAYRGRTVRVRGTIQRVEPQTPAENELGIDRLYRVIFRPEGDEVWPIAAYTLTPPDGIELGADVRRPGSVVGVFFKNLSYQSQAGAGTMPIVLAQTVQPAPKPVAVESRPPAPIGQRDLMSMAAIAAGIAALIVMVVLRQAKKPAA</sequence>
<dbReference type="OrthoDB" id="239825at2"/>
<comment type="caution">
    <text evidence="2">The sequence shown here is derived from an EMBL/GenBank/DDBJ whole genome shotgun (WGS) entry which is preliminary data.</text>
</comment>
<reference evidence="2 3" key="1">
    <citation type="submission" date="2019-02" db="EMBL/GenBank/DDBJ databases">
        <title>Deep-cultivation of Planctomycetes and their phenomic and genomic characterization uncovers novel biology.</title>
        <authorList>
            <person name="Wiegand S."/>
            <person name="Jogler M."/>
            <person name="Boedeker C."/>
            <person name="Pinto D."/>
            <person name="Vollmers J."/>
            <person name="Rivas-Marin E."/>
            <person name="Kohn T."/>
            <person name="Peeters S.H."/>
            <person name="Heuer A."/>
            <person name="Rast P."/>
            <person name="Oberbeckmann S."/>
            <person name="Bunk B."/>
            <person name="Jeske O."/>
            <person name="Meyerdierks A."/>
            <person name="Storesund J.E."/>
            <person name="Kallscheuer N."/>
            <person name="Luecker S."/>
            <person name="Lage O.M."/>
            <person name="Pohl T."/>
            <person name="Merkel B.J."/>
            <person name="Hornburger P."/>
            <person name="Mueller R.-W."/>
            <person name="Bruemmer F."/>
            <person name="Labrenz M."/>
            <person name="Spormann A.M."/>
            <person name="Op Den Camp H."/>
            <person name="Overmann J."/>
            <person name="Amann R."/>
            <person name="Jetten M.S.M."/>
            <person name="Mascher T."/>
            <person name="Medema M.H."/>
            <person name="Devos D.P."/>
            <person name="Kaster A.-K."/>
            <person name="Ovreas L."/>
            <person name="Rohde M."/>
            <person name="Galperin M.Y."/>
            <person name="Jogler C."/>
        </authorList>
    </citation>
    <scope>NUCLEOTIDE SEQUENCE [LARGE SCALE GENOMIC DNA]</scope>
    <source>
        <strain evidence="2 3">KOR34</strain>
    </source>
</reference>
<evidence type="ECO:0000313" key="2">
    <source>
        <dbReference type="EMBL" id="TWT31278.1"/>
    </source>
</evidence>
<feature type="transmembrane region" description="Helical" evidence="1">
    <location>
        <begin position="21"/>
        <end position="39"/>
    </location>
</feature>
<name>A0A5C5UYR4_9BACT</name>
<dbReference type="AlphaFoldDB" id="A0A5C5UYR4"/>
<organism evidence="2 3">
    <name type="scientific">Posidoniimonas corsicana</name>
    <dbReference type="NCBI Taxonomy" id="1938618"/>
    <lineage>
        <taxon>Bacteria</taxon>
        <taxon>Pseudomonadati</taxon>
        <taxon>Planctomycetota</taxon>
        <taxon>Planctomycetia</taxon>
        <taxon>Pirellulales</taxon>
        <taxon>Lacipirellulaceae</taxon>
        <taxon>Posidoniimonas</taxon>
    </lineage>
</organism>
<gene>
    <name evidence="2" type="ORF">KOR34_46540</name>
</gene>
<evidence type="ECO:0000256" key="1">
    <source>
        <dbReference type="SAM" id="Phobius"/>
    </source>
</evidence>
<dbReference type="Proteomes" id="UP000316714">
    <property type="component" value="Unassembled WGS sequence"/>
</dbReference>
<keyword evidence="1" id="KW-0812">Transmembrane</keyword>
<dbReference type="EMBL" id="SIHJ01000004">
    <property type="protein sequence ID" value="TWT31278.1"/>
    <property type="molecule type" value="Genomic_DNA"/>
</dbReference>
<proteinExistence type="predicted"/>
<keyword evidence="1" id="KW-0472">Membrane</keyword>